<feature type="compositionally biased region" description="Basic and acidic residues" evidence="1">
    <location>
        <begin position="1"/>
        <end position="23"/>
    </location>
</feature>
<name>B6H427_PENRW</name>
<accession>B6H427</accession>
<evidence type="ECO:0000256" key="1">
    <source>
        <dbReference type="SAM" id="MobiDB-lite"/>
    </source>
</evidence>
<dbReference type="EMBL" id="AM920428">
    <property type="protein sequence ID" value="CAP92014.1"/>
    <property type="molecule type" value="Genomic_DNA"/>
</dbReference>
<dbReference type="Proteomes" id="UP000000724">
    <property type="component" value="Contig Pc00c13"/>
</dbReference>
<evidence type="ECO:0000313" key="3">
    <source>
        <dbReference type="Proteomes" id="UP000000724"/>
    </source>
</evidence>
<dbReference type="AlphaFoldDB" id="B6H427"/>
<protein>
    <submittedName>
        <fullName evidence="2">Uncharacterized protein</fullName>
    </submittedName>
</protein>
<dbReference type="HOGENOM" id="CLU_1960301_0_0_1"/>
<keyword evidence="3" id="KW-1185">Reference proteome</keyword>
<feature type="compositionally biased region" description="Basic and acidic residues" evidence="1">
    <location>
        <begin position="35"/>
        <end position="44"/>
    </location>
</feature>
<dbReference type="VEuPathDB" id="FungiDB:PCH_Pc13g09450"/>
<evidence type="ECO:0000313" key="2">
    <source>
        <dbReference type="EMBL" id="CAP92014.1"/>
    </source>
</evidence>
<reference evidence="2 3" key="1">
    <citation type="journal article" date="2008" name="Nat. Biotechnol.">
        <title>Genome sequencing and analysis of the filamentous fungus Penicillium chrysogenum.</title>
        <authorList>
            <person name="van den Berg M.A."/>
            <person name="Albang R."/>
            <person name="Albermann K."/>
            <person name="Badger J.H."/>
            <person name="Daran J.-M."/>
            <person name="Driessen A.J.M."/>
            <person name="Garcia-Estrada C."/>
            <person name="Fedorova N.D."/>
            <person name="Harris D.M."/>
            <person name="Heijne W.H.M."/>
            <person name="Joardar V.S."/>
            <person name="Kiel J.A.K.W."/>
            <person name="Kovalchuk A."/>
            <person name="Martin J.F."/>
            <person name="Nierman W.C."/>
            <person name="Nijland J.G."/>
            <person name="Pronk J.T."/>
            <person name="Roubos J.A."/>
            <person name="van der Klei I.J."/>
            <person name="van Peij N.N.M.E."/>
            <person name="Veenhuis M."/>
            <person name="von Doehren H."/>
            <person name="Wagner C."/>
            <person name="Wortman J.R."/>
            <person name="Bovenberg R.A.L."/>
        </authorList>
    </citation>
    <scope>NUCLEOTIDE SEQUENCE [LARGE SCALE GENOMIC DNA]</scope>
    <source>
        <strain evidence="3">ATCC 28089 / DSM 1075 / NRRL 1951 / Wisconsin 54-1255</strain>
    </source>
</reference>
<sequence length="128" mass="14643">MKGNGNEREVEEEKREEKRKREMEDEIVNKVTTRGPEEGTIARDDEGTRASCVLSIFEGKRIRKSRLPLYGYGEILDGDLGTLWGIIQCDSNRTLNWMHRRIMPRATIKVFMSGFGAEISSKPAPRTI</sequence>
<gene>
    <name evidence="2" type="ORF">Pc13g09450</name>
    <name evidence="2" type="ORF">PCH_Pc13g09450</name>
</gene>
<organism evidence="2 3">
    <name type="scientific">Penicillium rubens (strain ATCC 28089 / DSM 1075 / NRRL 1951 / Wisconsin 54-1255)</name>
    <name type="common">Penicillium chrysogenum</name>
    <dbReference type="NCBI Taxonomy" id="500485"/>
    <lineage>
        <taxon>Eukaryota</taxon>
        <taxon>Fungi</taxon>
        <taxon>Dikarya</taxon>
        <taxon>Ascomycota</taxon>
        <taxon>Pezizomycotina</taxon>
        <taxon>Eurotiomycetes</taxon>
        <taxon>Eurotiomycetidae</taxon>
        <taxon>Eurotiales</taxon>
        <taxon>Aspergillaceae</taxon>
        <taxon>Penicillium</taxon>
        <taxon>Penicillium chrysogenum species complex</taxon>
    </lineage>
</organism>
<proteinExistence type="predicted"/>
<feature type="region of interest" description="Disordered" evidence="1">
    <location>
        <begin position="1"/>
        <end position="44"/>
    </location>
</feature>